<protein>
    <submittedName>
        <fullName evidence="1">Uncharacterized protein</fullName>
    </submittedName>
</protein>
<sequence>MMLDHSRYDCPLPCEKVIADGRNGRTEASSCGHVDTVLCSSDISTHKCRKVFRSSSVDIQDVHCYKKMSDGSDAICDELKPTLGPCGHNIDIYPVAQNSPRT</sequence>
<evidence type="ECO:0000313" key="1">
    <source>
        <dbReference type="EMBL" id="GFS95956.1"/>
    </source>
</evidence>
<dbReference type="EMBL" id="BMAW01100615">
    <property type="protein sequence ID" value="GFS95956.1"/>
    <property type="molecule type" value="Genomic_DNA"/>
</dbReference>
<comment type="caution">
    <text evidence="1">The sequence shown here is derived from an EMBL/GenBank/DDBJ whole genome shotgun (WGS) entry which is preliminary data.</text>
</comment>
<gene>
    <name evidence="1" type="ORF">NPIL_381371</name>
</gene>
<keyword evidence="2" id="KW-1185">Reference proteome</keyword>
<dbReference type="OrthoDB" id="2423195at2759"/>
<evidence type="ECO:0000313" key="2">
    <source>
        <dbReference type="Proteomes" id="UP000887013"/>
    </source>
</evidence>
<reference evidence="1" key="1">
    <citation type="submission" date="2020-08" db="EMBL/GenBank/DDBJ databases">
        <title>Multicomponent nature underlies the extraordinary mechanical properties of spider dragline silk.</title>
        <authorList>
            <person name="Kono N."/>
            <person name="Nakamura H."/>
            <person name="Mori M."/>
            <person name="Yoshida Y."/>
            <person name="Ohtoshi R."/>
            <person name="Malay A.D."/>
            <person name="Moran D.A.P."/>
            <person name="Tomita M."/>
            <person name="Numata K."/>
            <person name="Arakawa K."/>
        </authorList>
    </citation>
    <scope>NUCLEOTIDE SEQUENCE</scope>
</reference>
<organism evidence="1 2">
    <name type="scientific">Nephila pilipes</name>
    <name type="common">Giant wood spider</name>
    <name type="synonym">Nephila maculata</name>
    <dbReference type="NCBI Taxonomy" id="299642"/>
    <lineage>
        <taxon>Eukaryota</taxon>
        <taxon>Metazoa</taxon>
        <taxon>Ecdysozoa</taxon>
        <taxon>Arthropoda</taxon>
        <taxon>Chelicerata</taxon>
        <taxon>Arachnida</taxon>
        <taxon>Araneae</taxon>
        <taxon>Araneomorphae</taxon>
        <taxon>Entelegynae</taxon>
        <taxon>Araneoidea</taxon>
        <taxon>Nephilidae</taxon>
        <taxon>Nephila</taxon>
    </lineage>
</organism>
<dbReference type="Proteomes" id="UP000887013">
    <property type="component" value="Unassembled WGS sequence"/>
</dbReference>
<name>A0A8X6TDH2_NEPPI</name>
<dbReference type="AlphaFoldDB" id="A0A8X6TDH2"/>
<accession>A0A8X6TDH2</accession>
<proteinExistence type="predicted"/>